<gene>
    <name evidence="8" type="ORF">H9830_13360</name>
</gene>
<evidence type="ECO:0000313" key="9">
    <source>
        <dbReference type="Proteomes" id="UP000824005"/>
    </source>
</evidence>
<feature type="chain" id="PRO_5039622357" evidence="7">
    <location>
        <begin position="25"/>
        <end position="267"/>
    </location>
</feature>
<evidence type="ECO:0000313" key="8">
    <source>
        <dbReference type="EMBL" id="HIY67251.1"/>
    </source>
</evidence>
<organism evidence="8 9">
    <name type="scientific">Candidatus Agrococcus pullicola</name>
    <dbReference type="NCBI Taxonomy" id="2838429"/>
    <lineage>
        <taxon>Bacteria</taxon>
        <taxon>Bacillati</taxon>
        <taxon>Actinomycetota</taxon>
        <taxon>Actinomycetes</taxon>
        <taxon>Micrococcales</taxon>
        <taxon>Microbacteriaceae</taxon>
        <taxon>Agrococcus</taxon>
    </lineage>
</organism>
<dbReference type="EMBL" id="DXDC01000404">
    <property type="protein sequence ID" value="HIY67251.1"/>
    <property type="molecule type" value="Genomic_DNA"/>
</dbReference>
<dbReference type="Pfam" id="PF03180">
    <property type="entry name" value="Lipoprotein_9"/>
    <property type="match status" value="1"/>
</dbReference>
<evidence type="ECO:0000256" key="1">
    <source>
        <dbReference type="ARBA" id="ARBA00004635"/>
    </source>
</evidence>
<dbReference type="Gene3D" id="3.40.190.10">
    <property type="entry name" value="Periplasmic binding protein-like II"/>
    <property type="match status" value="2"/>
</dbReference>
<dbReference type="PANTHER" id="PTHR30429">
    <property type="entry name" value="D-METHIONINE-BINDING LIPOPROTEIN METQ"/>
    <property type="match status" value="1"/>
</dbReference>
<protein>
    <submittedName>
        <fullName evidence="8">D-methionine-binding lipoprotein MetQ</fullName>
    </submittedName>
</protein>
<accession>A0A9D1YXS7</accession>
<evidence type="ECO:0000256" key="4">
    <source>
        <dbReference type="ARBA" id="ARBA00023136"/>
    </source>
</evidence>
<comment type="subcellular location">
    <subcellularLocation>
        <location evidence="1">Membrane</location>
        <topology evidence="1">Lipid-anchor</topology>
    </subcellularLocation>
</comment>
<dbReference type="GO" id="GO:0016020">
    <property type="term" value="C:membrane"/>
    <property type="evidence" value="ECO:0007669"/>
    <property type="project" value="UniProtKB-SubCell"/>
</dbReference>
<evidence type="ECO:0000256" key="2">
    <source>
        <dbReference type="ARBA" id="ARBA00008973"/>
    </source>
</evidence>
<evidence type="ECO:0000256" key="6">
    <source>
        <dbReference type="ARBA" id="ARBA00023288"/>
    </source>
</evidence>
<dbReference type="SUPFAM" id="SSF53850">
    <property type="entry name" value="Periplasmic binding protein-like II"/>
    <property type="match status" value="1"/>
</dbReference>
<comment type="caution">
    <text evidence="8">The sequence shown here is derived from an EMBL/GenBank/DDBJ whole genome shotgun (WGS) entry which is preliminary data.</text>
</comment>
<keyword evidence="5" id="KW-0564">Palmitate</keyword>
<keyword evidence="6 8" id="KW-0449">Lipoprotein</keyword>
<evidence type="ECO:0000256" key="3">
    <source>
        <dbReference type="ARBA" id="ARBA00022729"/>
    </source>
</evidence>
<keyword evidence="4" id="KW-0472">Membrane</keyword>
<dbReference type="AlphaFoldDB" id="A0A9D1YXS7"/>
<reference evidence="8" key="1">
    <citation type="journal article" date="2021" name="PeerJ">
        <title>Extensive microbial diversity within the chicken gut microbiome revealed by metagenomics and culture.</title>
        <authorList>
            <person name="Gilroy R."/>
            <person name="Ravi A."/>
            <person name="Getino M."/>
            <person name="Pursley I."/>
            <person name="Horton D.L."/>
            <person name="Alikhan N.F."/>
            <person name="Baker D."/>
            <person name="Gharbi K."/>
            <person name="Hall N."/>
            <person name="Watson M."/>
            <person name="Adriaenssens E.M."/>
            <person name="Foster-Nyarko E."/>
            <person name="Jarju S."/>
            <person name="Secka A."/>
            <person name="Antonio M."/>
            <person name="Oren A."/>
            <person name="Chaudhuri R.R."/>
            <person name="La Ragione R."/>
            <person name="Hildebrand F."/>
            <person name="Pallen M.J."/>
        </authorList>
    </citation>
    <scope>NUCLEOTIDE SEQUENCE</scope>
    <source>
        <strain evidence="8">ChiGjej1B1-98</strain>
    </source>
</reference>
<dbReference type="PROSITE" id="PS51257">
    <property type="entry name" value="PROKAR_LIPOPROTEIN"/>
    <property type="match status" value="1"/>
</dbReference>
<sequence>MRFRATAALAVTALALAASGCASGDTGTADGETVTVQVAATVTPMTDAVEAAAEIIEDGYEIELVPVSDYVQPNTLVHNREIDANVVQFEPFMEEYNDKNDADLVFIQPVYYVVAAFYSQSLDSLDELPEGGSVVIPNDRANAARALELLASEGILELDPEAEPFDATMHDIVDNPRNLDITQVDLMQLNTAYEEADAAFNLPSFARHIDLTPEDDGIAVESDDRFALGLVAHADNADSDAIAAVQRALTSDHVRTTLEDLGVPPAF</sequence>
<dbReference type="Proteomes" id="UP000824005">
    <property type="component" value="Unassembled WGS sequence"/>
</dbReference>
<reference evidence="8" key="2">
    <citation type="submission" date="2021-04" db="EMBL/GenBank/DDBJ databases">
        <authorList>
            <person name="Gilroy R."/>
        </authorList>
    </citation>
    <scope>NUCLEOTIDE SEQUENCE</scope>
    <source>
        <strain evidence="8">ChiGjej1B1-98</strain>
    </source>
</reference>
<name>A0A9D1YXS7_9MICO</name>
<evidence type="ECO:0000256" key="7">
    <source>
        <dbReference type="SAM" id="SignalP"/>
    </source>
</evidence>
<keyword evidence="3 7" id="KW-0732">Signal</keyword>
<evidence type="ECO:0000256" key="5">
    <source>
        <dbReference type="ARBA" id="ARBA00023139"/>
    </source>
</evidence>
<proteinExistence type="inferred from homology"/>
<dbReference type="InterPro" id="IPR004872">
    <property type="entry name" value="Lipoprotein_NlpA"/>
</dbReference>
<feature type="signal peptide" evidence="7">
    <location>
        <begin position="1"/>
        <end position="24"/>
    </location>
</feature>
<dbReference type="PANTHER" id="PTHR30429:SF1">
    <property type="entry name" value="D-METHIONINE-BINDING LIPOPROTEIN METQ-RELATED"/>
    <property type="match status" value="1"/>
</dbReference>
<comment type="similarity">
    <text evidence="2">Belongs to the NlpA lipoprotein family.</text>
</comment>